<keyword evidence="1" id="KW-0472">Membrane</keyword>
<protein>
    <recommendedName>
        <fullName evidence="4">DUF2993 domain-containing protein</fullName>
    </recommendedName>
</protein>
<comment type="caution">
    <text evidence="2">The sequence shown here is derived from an EMBL/GenBank/DDBJ whole genome shotgun (WGS) entry which is preliminary data.</text>
</comment>
<dbReference type="RefSeq" id="WP_189169945.1">
    <property type="nucleotide sequence ID" value="NZ_BMQB01000004.1"/>
</dbReference>
<feature type="transmembrane region" description="Helical" evidence="1">
    <location>
        <begin position="21"/>
        <end position="41"/>
    </location>
</feature>
<keyword evidence="3" id="KW-1185">Reference proteome</keyword>
<evidence type="ECO:0008006" key="4">
    <source>
        <dbReference type="Google" id="ProtNLM"/>
    </source>
</evidence>
<keyword evidence="1" id="KW-1133">Transmembrane helix</keyword>
<reference evidence="2" key="2">
    <citation type="submission" date="2020-09" db="EMBL/GenBank/DDBJ databases">
        <authorList>
            <person name="Sun Q."/>
            <person name="Ohkuma M."/>
        </authorList>
    </citation>
    <scope>NUCLEOTIDE SEQUENCE</scope>
    <source>
        <strain evidence="2">JCM 3090</strain>
    </source>
</reference>
<dbReference type="AlphaFoldDB" id="A0A8J3B5K3"/>
<dbReference type="Proteomes" id="UP000649739">
    <property type="component" value="Unassembled WGS sequence"/>
</dbReference>
<accession>A0A8J3B5K3</accession>
<evidence type="ECO:0000256" key="1">
    <source>
        <dbReference type="SAM" id="Phobius"/>
    </source>
</evidence>
<name>A0A8J3B5K3_9ACTN</name>
<keyword evidence="1" id="KW-0812">Transmembrane</keyword>
<evidence type="ECO:0000313" key="2">
    <source>
        <dbReference type="EMBL" id="GGJ91307.1"/>
    </source>
</evidence>
<proteinExistence type="predicted"/>
<dbReference type="InterPro" id="IPR021373">
    <property type="entry name" value="DUF2993"/>
</dbReference>
<evidence type="ECO:0000313" key="3">
    <source>
        <dbReference type="Proteomes" id="UP000649739"/>
    </source>
</evidence>
<gene>
    <name evidence="2" type="ORF">GCM10010123_21380</name>
</gene>
<organism evidence="2 3">
    <name type="scientific">Pilimelia anulata</name>
    <dbReference type="NCBI Taxonomy" id="53371"/>
    <lineage>
        <taxon>Bacteria</taxon>
        <taxon>Bacillati</taxon>
        <taxon>Actinomycetota</taxon>
        <taxon>Actinomycetes</taxon>
        <taxon>Micromonosporales</taxon>
        <taxon>Micromonosporaceae</taxon>
        <taxon>Pilimelia</taxon>
    </lineage>
</organism>
<sequence length="257" mass="28131">MAHSHAPDAPRPKRRRVVKTLLILLIVLGSLVGLDKFAAMVGEEQIGKTIHDRLITRQVTASDPTVRVRGFPFLWQVLTGEYRQVDVTLTDVRAEGVRRSASAVRLPRLAVSFRDVRARLDQILDGGDMVAKTMTGTALIDYPTVATLANQPGLELSGVDGKLRARLPVSLFGRDFTVVGIGRLEPDEDTIGIRFEQVTVEGDRVDASVRDAVRDFGSKMSIDLQLPDLPFPLTIERVEPGPDGLTITGTTTDVSLR</sequence>
<reference evidence="2" key="1">
    <citation type="journal article" date="2014" name="Int. J. Syst. Evol. Microbiol.">
        <title>Complete genome sequence of Corynebacterium casei LMG S-19264T (=DSM 44701T), isolated from a smear-ripened cheese.</title>
        <authorList>
            <consortium name="US DOE Joint Genome Institute (JGI-PGF)"/>
            <person name="Walter F."/>
            <person name="Albersmeier A."/>
            <person name="Kalinowski J."/>
            <person name="Ruckert C."/>
        </authorList>
    </citation>
    <scope>NUCLEOTIDE SEQUENCE</scope>
    <source>
        <strain evidence="2">JCM 3090</strain>
    </source>
</reference>
<dbReference type="EMBL" id="BMQB01000004">
    <property type="protein sequence ID" value="GGJ91307.1"/>
    <property type="molecule type" value="Genomic_DNA"/>
</dbReference>
<dbReference type="Pfam" id="PF11209">
    <property type="entry name" value="LmeA"/>
    <property type="match status" value="1"/>
</dbReference>